<evidence type="ECO:0000259" key="3">
    <source>
        <dbReference type="Pfam" id="PF24511"/>
    </source>
</evidence>
<keyword evidence="6" id="KW-1185">Reference proteome</keyword>
<evidence type="ECO:0000313" key="5">
    <source>
        <dbReference type="EnsemblMetazoa" id="CJA12701.1"/>
    </source>
</evidence>
<feature type="domain" description="CUB-like" evidence="2">
    <location>
        <begin position="25"/>
        <end position="138"/>
    </location>
</feature>
<reference evidence="5" key="2">
    <citation type="submission" date="2022-06" db="UniProtKB">
        <authorList>
            <consortium name="EnsemblMetazoa"/>
        </authorList>
    </citation>
    <scope>IDENTIFICATION</scope>
    <source>
        <strain evidence="5">DF5081</strain>
    </source>
</reference>
<sequence>MSKTIILLATLLVAAFAANGTSTICKQGNIVNMQLNSKPYYFPSSWSENQTAPHLEKHQSCSWTVTVPKGYYAKLVIDGKTQDVDSRFETIDAAGNFIQSKHEKREPYYFPSPKFTFAVTSGANLTTLGFKIVWAPFPKTFGDSISGIGHMPRIYNATNYVYKSAYSASTQISILPFPADPKNLYALRSALVFDGYDLTGSYMSNLYLIAKTRKQFISPGSSIFVANVEPTLNSLDTLYVQNYAYTKDIHQYVELNCAAGNVTCSVALNGGSQKSAVVSVELRTEIITNIELEDTATLSIYGGSPNDMCFIATYNSTEVKAALPISTMGWGNQYVISHGKAALTFNLH</sequence>
<dbReference type="InterPro" id="IPR056014">
    <property type="entry name" value="DUF7592"/>
</dbReference>
<feature type="chain" id="PRO_5035932940" evidence="1">
    <location>
        <begin position="18"/>
        <end position="348"/>
    </location>
</feature>
<dbReference type="InterPro" id="IPR056013">
    <property type="entry name" value="DUF7591"/>
</dbReference>
<feature type="domain" description="DUF7592" evidence="4">
    <location>
        <begin position="151"/>
        <end position="226"/>
    </location>
</feature>
<name>A0A8R1DV57_CAEJA</name>
<proteinExistence type="predicted"/>
<dbReference type="PANTHER" id="PTHR47155:SF3">
    <property type="entry name" value="CUB-LIKE DOMAIN-CONTAINING PROTEIN"/>
    <property type="match status" value="1"/>
</dbReference>
<evidence type="ECO:0000259" key="4">
    <source>
        <dbReference type="Pfam" id="PF24512"/>
    </source>
</evidence>
<dbReference type="PANTHER" id="PTHR47155">
    <property type="entry name" value="DOWNSTREAM OF DAF-16 (REGULATED BY DAF-16)-RELATED"/>
    <property type="match status" value="1"/>
</dbReference>
<reference evidence="6" key="1">
    <citation type="submission" date="2010-08" db="EMBL/GenBank/DDBJ databases">
        <authorList>
            <consortium name="Caenorhabditis japonica Sequencing Consortium"/>
            <person name="Wilson R.K."/>
        </authorList>
    </citation>
    <scope>NUCLEOTIDE SEQUENCE [LARGE SCALE GENOMIC DNA]</scope>
    <source>
        <strain evidence="6">DF5081</strain>
    </source>
</reference>
<dbReference type="Pfam" id="PF02408">
    <property type="entry name" value="CUB_2"/>
    <property type="match status" value="1"/>
</dbReference>
<evidence type="ECO:0000259" key="2">
    <source>
        <dbReference type="Pfam" id="PF02408"/>
    </source>
</evidence>
<dbReference type="Proteomes" id="UP000005237">
    <property type="component" value="Unassembled WGS sequence"/>
</dbReference>
<accession>A0A8R1DV57</accession>
<evidence type="ECO:0000256" key="1">
    <source>
        <dbReference type="SAM" id="SignalP"/>
    </source>
</evidence>
<feature type="domain" description="DUF7591" evidence="3">
    <location>
        <begin position="245"/>
        <end position="346"/>
    </location>
</feature>
<dbReference type="AlphaFoldDB" id="A0A8R1DV57"/>
<feature type="signal peptide" evidence="1">
    <location>
        <begin position="1"/>
        <end position="17"/>
    </location>
</feature>
<organism evidence="5 6">
    <name type="scientific">Caenorhabditis japonica</name>
    <dbReference type="NCBI Taxonomy" id="281687"/>
    <lineage>
        <taxon>Eukaryota</taxon>
        <taxon>Metazoa</taxon>
        <taxon>Ecdysozoa</taxon>
        <taxon>Nematoda</taxon>
        <taxon>Chromadorea</taxon>
        <taxon>Rhabditida</taxon>
        <taxon>Rhabditina</taxon>
        <taxon>Rhabditomorpha</taxon>
        <taxon>Rhabditoidea</taxon>
        <taxon>Rhabditidae</taxon>
        <taxon>Peloderinae</taxon>
        <taxon>Caenorhabditis</taxon>
    </lineage>
</organism>
<dbReference type="EnsemblMetazoa" id="CJA12701.1">
    <property type="protein sequence ID" value="CJA12701.1"/>
    <property type="gene ID" value="WBGene00131905"/>
</dbReference>
<dbReference type="Pfam" id="PF24511">
    <property type="entry name" value="DUF7591"/>
    <property type="match status" value="1"/>
</dbReference>
<dbReference type="OMA" id="INRTHYY"/>
<dbReference type="InterPro" id="IPR003366">
    <property type="entry name" value="CUB-like_dom"/>
</dbReference>
<keyword evidence="1" id="KW-0732">Signal</keyword>
<dbReference type="Pfam" id="PF24512">
    <property type="entry name" value="DUF7592"/>
    <property type="match status" value="1"/>
</dbReference>
<protein>
    <submittedName>
        <fullName evidence="5">CUB_2 domain-containing protein</fullName>
    </submittedName>
</protein>
<evidence type="ECO:0000313" key="6">
    <source>
        <dbReference type="Proteomes" id="UP000005237"/>
    </source>
</evidence>